<keyword evidence="2" id="KW-0808">Transferase</keyword>
<dbReference type="InterPro" id="IPR002155">
    <property type="entry name" value="Thiolase"/>
</dbReference>
<dbReference type="EMBL" id="JACHWY010000001">
    <property type="protein sequence ID" value="MBB3045964.1"/>
    <property type="molecule type" value="Genomic_DNA"/>
</dbReference>
<name>A0A7W4Z3Z3_9GAMM</name>
<keyword evidence="2" id="KW-0012">Acyltransferase</keyword>
<comment type="caution">
    <text evidence="2">The sequence shown here is derived from an EMBL/GenBank/DDBJ whole genome shotgun (WGS) entry which is preliminary data.</text>
</comment>
<dbReference type="RefSeq" id="WP_183408681.1">
    <property type="nucleotide sequence ID" value="NZ_JACHWY010000001.1"/>
</dbReference>
<dbReference type="PANTHER" id="PTHR42870:SF1">
    <property type="entry name" value="NON-SPECIFIC LIPID-TRANSFER PROTEIN-LIKE 2"/>
    <property type="match status" value="1"/>
</dbReference>
<dbReference type="CDD" id="cd00829">
    <property type="entry name" value="SCP-x_thiolase"/>
    <property type="match status" value="1"/>
</dbReference>
<dbReference type="Pfam" id="PF22691">
    <property type="entry name" value="Thiolase_C_1"/>
    <property type="match status" value="1"/>
</dbReference>
<evidence type="ECO:0000313" key="3">
    <source>
        <dbReference type="Proteomes" id="UP000537130"/>
    </source>
</evidence>
<dbReference type="GO" id="GO:0003985">
    <property type="term" value="F:acetyl-CoA C-acetyltransferase activity"/>
    <property type="evidence" value="ECO:0007669"/>
    <property type="project" value="UniProtKB-EC"/>
</dbReference>
<dbReference type="PIRSF" id="PIRSF000429">
    <property type="entry name" value="Ac-CoA_Ac_transf"/>
    <property type="match status" value="1"/>
</dbReference>
<dbReference type="InterPro" id="IPR016039">
    <property type="entry name" value="Thiolase-like"/>
</dbReference>
<dbReference type="SUPFAM" id="SSF53901">
    <property type="entry name" value="Thiolase-like"/>
    <property type="match status" value="2"/>
</dbReference>
<feature type="domain" description="Thiolase C-terminal" evidence="1">
    <location>
        <begin position="248"/>
        <end position="381"/>
    </location>
</feature>
<protein>
    <submittedName>
        <fullName evidence="2">Acetyl-CoA C-acetyltransferase</fullName>
        <ecNumber evidence="2">2.3.1.9</ecNumber>
    </submittedName>
</protein>
<reference evidence="2 3" key="1">
    <citation type="submission" date="2020-08" db="EMBL/GenBank/DDBJ databases">
        <title>Genomic Encyclopedia of Type Strains, Phase III (KMG-III): the genomes of soil and plant-associated and newly described type strains.</title>
        <authorList>
            <person name="Whitman W."/>
        </authorList>
    </citation>
    <scope>NUCLEOTIDE SEQUENCE [LARGE SCALE GENOMIC DNA]</scope>
    <source>
        <strain evidence="2 3">CECT 8654</strain>
    </source>
</reference>
<proteinExistence type="predicted"/>
<dbReference type="PANTHER" id="PTHR42870">
    <property type="entry name" value="ACETYL-COA C-ACETYLTRANSFERASE"/>
    <property type="match status" value="1"/>
</dbReference>
<dbReference type="InterPro" id="IPR055140">
    <property type="entry name" value="Thiolase_C_2"/>
</dbReference>
<dbReference type="AlphaFoldDB" id="A0A7W4Z3Z3"/>
<dbReference type="EC" id="2.3.1.9" evidence="2"/>
<dbReference type="Gene3D" id="3.40.47.10">
    <property type="match status" value="1"/>
</dbReference>
<gene>
    <name evidence="2" type="ORF">FHR99_000200</name>
</gene>
<dbReference type="Proteomes" id="UP000537130">
    <property type="component" value="Unassembled WGS sequence"/>
</dbReference>
<evidence type="ECO:0000259" key="1">
    <source>
        <dbReference type="Pfam" id="PF22691"/>
    </source>
</evidence>
<organism evidence="2 3">
    <name type="scientific">Litorivivens lipolytica</name>
    <dbReference type="NCBI Taxonomy" id="1524264"/>
    <lineage>
        <taxon>Bacteria</taxon>
        <taxon>Pseudomonadati</taxon>
        <taxon>Pseudomonadota</taxon>
        <taxon>Gammaproteobacteria</taxon>
        <taxon>Litorivivens</taxon>
    </lineage>
</organism>
<keyword evidence="3" id="KW-1185">Reference proteome</keyword>
<evidence type="ECO:0000313" key="2">
    <source>
        <dbReference type="EMBL" id="MBB3045964.1"/>
    </source>
</evidence>
<sequence length="387" mass="41561">MAELAAVVGIGQTKYQTKHKTVSIAGLVRDAALKALQDAELTWDDIDAVIVGKAPDMFEGMIMPELYLTDALGCNGKPMLRVHTAGSVGGSTAIVAASYVQSGMFKRILTVTYEKQSESNAMWALSNAQPFSVHLNAGAGGFFAPIIREYMRRTKAPSDAGIKVAVKDRLHGARNPLAHLQLPNITMKEVEESPMLWEPLRFLESCPSSDGACAMVIANEELAAQSPKKPAWIRGAAMRSEPTMYAGREEVSPQAGIDCAKDVYAQAGISNPRKDLDCAEVYVPFSWYEPMWLENLGFAEKGEGWKLTLEGATSLDDKGDIPWNCSGGVLCSNPIGASGMIRFAEAARQVRGDAGNHQVDGAKLALGHAYGGGAQFYAMWVVGSEKA</sequence>
<accession>A0A7W4Z3Z3</accession>
<dbReference type="NCBIfam" id="NF006180">
    <property type="entry name" value="PRK08313.1"/>
    <property type="match status" value="1"/>
</dbReference>